<evidence type="ECO:0000313" key="1">
    <source>
        <dbReference type="EMBL" id="DAE02371.1"/>
    </source>
</evidence>
<dbReference type="EMBL" id="BK015344">
    <property type="protein sequence ID" value="DAE02371.1"/>
    <property type="molecule type" value="Genomic_DNA"/>
</dbReference>
<protein>
    <submittedName>
        <fullName evidence="1">Uncharacterized protein</fullName>
    </submittedName>
</protein>
<organism evidence="1">
    <name type="scientific">Herelleviridae sp. cttEB8</name>
    <dbReference type="NCBI Taxonomy" id="2825832"/>
    <lineage>
        <taxon>Viruses</taxon>
        <taxon>Duplodnaviria</taxon>
        <taxon>Heunggongvirae</taxon>
        <taxon>Uroviricota</taxon>
        <taxon>Caudoviricetes</taxon>
        <taxon>Herelleviridae</taxon>
    </lineage>
</organism>
<sequence length="153" mass="17758">MKTYKNFESDFEKAKADMELLQNIVSVGIPKKQAVYFNSISVDSKYSMGQRTYLYVGDKLVHCNDERKFYVGHNKFIETHGKIVVRFNKGEFKKYMAMCEEMYKALAIKANASKYISLVDNIKDFIKPNIDLKNSQFNKSKGIGCVYIEKQFV</sequence>
<accession>A0A8S5P7G6</accession>
<proteinExistence type="predicted"/>
<reference evidence="1" key="1">
    <citation type="journal article" date="2021" name="Proc. Natl. Acad. Sci. U.S.A.">
        <title>A Catalog of Tens of Thousands of Viruses from Human Metagenomes Reveals Hidden Associations with Chronic Diseases.</title>
        <authorList>
            <person name="Tisza M.J."/>
            <person name="Buck C.B."/>
        </authorList>
    </citation>
    <scope>NUCLEOTIDE SEQUENCE</scope>
    <source>
        <strain evidence="1">CttEB8</strain>
    </source>
</reference>
<name>A0A8S5P7G6_9CAUD</name>